<dbReference type="PANTHER" id="PTHR33877">
    <property type="entry name" value="SLL1193 PROTEIN"/>
    <property type="match status" value="1"/>
</dbReference>
<dbReference type="InterPro" id="IPR003615">
    <property type="entry name" value="HNH_nuc"/>
</dbReference>
<name>A0A832G0I1_9BACT</name>
<organism evidence="2">
    <name type="scientific">Ignavibacterium album</name>
    <dbReference type="NCBI Taxonomy" id="591197"/>
    <lineage>
        <taxon>Bacteria</taxon>
        <taxon>Pseudomonadati</taxon>
        <taxon>Ignavibacteriota</taxon>
        <taxon>Ignavibacteria</taxon>
        <taxon>Ignavibacteriales</taxon>
        <taxon>Ignavibacteriaceae</taxon>
        <taxon>Ignavibacterium</taxon>
    </lineage>
</organism>
<dbReference type="InterPro" id="IPR052892">
    <property type="entry name" value="NA-targeting_endonuclease"/>
</dbReference>
<dbReference type="PANTHER" id="PTHR33877:SF2">
    <property type="entry name" value="OS07G0170200 PROTEIN"/>
    <property type="match status" value="1"/>
</dbReference>
<dbReference type="InterPro" id="IPR029471">
    <property type="entry name" value="HNH_5"/>
</dbReference>
<gene>
    <name evidence="2" type="ORF">ENS56_03345</name>
</gene>
<dbReference type="AlphaFoldDB" id="A0A832G0I1"/>
<feature type="domain" description="HNH nuclease" evidence="1">
    <location>
        <begin position="57"/>
        <end position="108"/>
    </location>
</feature>
<keyword evidence="2" id="KW-0255">Endonuclease</keyword>
<accession>A0A832G0I1</accession>
<dbReference type="Gene3D" id="1.10.30.50">
    <property type="match status" value="1"/>
</dbReference>
<keyword evidence="2" id="KW-0378">Hydrolase</keyword>
<dbReference type="Pfam" id="PF14279">
    <property type="entry name" value="HNH_5"/>
    <property type="match status" value="1"/>
</dbReference>
<sequence>MTICNIKKAIMLIYLGKAEPVIIDDKKALHSVSKTYPWPSIIRISRFIKVPYKKVILTRKNILRRDGYKCAYCGRSDIPLTVDHIIPKARGGDDSWENLICACTRCNNVKGDRTPEEASMKLLFKPFKPSHIMFIKNVVGRLDERWKPYLYLS</sequence>
<dbReference type="EMBL" id="DSVI01000004">
    <property type="protein sequence ID" value="HGT47049.1"/>
    <property type="molecule type" value="Genomic_DNA"/>
</dbReference>
<dbReference type="GO" id="GO:0004519">
    <property type="term" value="F:endonuclease activity"/>
    <property type="evidence" value="ECO:0007669"/>
    <property type="project" value="UniProtKB-KW"/>
</dbReference>
<dbReference type="SMART" id="SM00507">
    <property type="entry name" value="HNHc"/>
    <property type="match status" value="1"/>
</dbReference>
<protein>
    <submittedName>
        <fullName evidence="2">HNH endonuclease</fullName>
    </submittedName>
</protein>
<reference evidence="2" key="1">
    <citation type="journal article" date="2020" name="mSystems">
        <title>Genome- and Community-Level Interaction Insights into Carbon Utilization and Element Cycling Functions of Hydrothermarchaeota in Hydrothermal Sediment.</title>
        <authorList>
            <person name="Zhou Z."/>
            <person name="Liu Y."/>
            <person name="Xu W."/>
            <person name="Pan J."/>
            <person name="Luo Z.H."/>
            <person name="Li M."/>
        </authorList>
    </citation>
    <scope>NUCLEOTIDE SEQUENCE [LARGE SCALE GENOMIC DNA]</scope>
    <source>
        <strain evidence="2">SpSt-500</strain>
    </source>
</reference>
<keyword evidence="2" id="KW-0540">Nuclease</keyword>
<comment type="caution">
    <text evidence="2">The sequence shown here is derived from an EMBL/GenBank/DDBJ whole genome shotgun (WGS) entry which is preliminary data.</text>
</comment>
<dbReference type="CDD" id="cd00085">
    <property type="entry name" value="HNHc"/>
    <property type="match status" value="1"/>
</dbReference>
<proteinExistence type="predicted"/>
<evidence type="ECO:0000313" key="2">
    <source>
        <dbReference type="EMBL" id="HGT47049.1"/>
    </source>
</evidence>
<evidence type="ECO:0000259" key="1">
    <source>
        <dbReference type="SMART" id="SM00507"/>
    </source>
</evidence>